<sequence length="226" mass="25834">MKPREIKYLLIEQLPSFLSAFRNGIGEAKAPISHFNFNGHIIHTMEQSENAIAALLKNQNLHLVCINQNFPLSPTTGFDCSIAFLKYIKANYPNIKIIITIQNATVFNLRKLGVRIDPDSIIEVTDASQETIIKAFVETIEVGIYFSKTILQLQRIYRTNLHIVDDIDYHILHELSLGTKNIDLPKKIFLSSTTINRRKHKLKDFLGITDQSDSALIRKAKELRYV</sequence>
<name>A0A1M6KF88_9FLAO</name>
<accession>A0A1M6KF88</accession>
<dbReference type="GO" id="GO:0003677">
    <property type="term" value="F:DNA binding"/>
    <property type="evidence" value="ECO:0007669"/>
    <property type="project" value="UniProtKB-KW"/>
</dbReference>
<proteinExistence type="predicted"/>
<keyword evidence="2" id="KW-1185">Reference proteome</keyword>
<dbReference type="AlphaFoldDB" id="A0A1M6KF88"/>
<dbReference type="EMBL" id="FQYV01000020">
    <property type="protein sequence ID" value="SHJ57560.1"/>
    <property type="molecule type" value="Genomic_DNA"/>
</dbReference>
<protein>
    <submittedName>
        <fullName evidence="1">DNA-binding response regulator, NarL/FixJ family, contains REC and HTH domains</fullName>
    </submittedName>
</protein>
<keyword evidence="1" id="KW-0238">DNA-binding</keyword>
<reference evidence="2" key="1">
    <citation type="submission" date="2016-11" db="EMBL/GenBank/DDBJ databases">
        <authorList>
            <person name="Varghese N."/>
            <person name="Submissions S."/>
        </authorList>
    </citation>
    <scope>NUCLEOTIDE SEQUENCE [LARGE SCALE GENOMIC DNA]</scope>
    <source>
        <strain evidence="2">DSM 26349</strain>
    </source>
</reference>
<gene>
    <name evidence="1" type="ORF">SAMN04487908_12021</name>
</gene>
<organism evidence="1 2">
    <name type="scientific">Aequorivita viscosa</name>
    <dbReference type="NCBI Taxonomy" id="797419"/>
    <lineage>
        <taxon>Bacteria</taxon>
        <taxon>Pseudomonadati</taxon>
        <taxon>Bacteroidota</taxon>
        <taxon>Flavobacteriia</taxon>
        <taxon>Flavobacteriales</taxon>
        <taxon>Flavobacteriaceae</taxon>
        <taxon>Aequorivita</taxon>
    </lineage>
</organism>
<dbReference type="RefSeq" id="WP_073219722.1">
    <property type="nucleotide sequence ID" value="NZ_FNNS01000020.1"/>
</dbReference>
<evidence type="ECO:0000313" key="1">
    <source>
        <dbReference type="EMBL" id="SHJ57560.1"/>
    </source>
</evidence>
<dbReference type="Proteomes" id="UP000184172">
    <property type="component" value="Unassembled WGS sequence"/>
</dbReference>
<dbReference type="STRING" id="797419.SAMN05216556_12052"/>
<dbReference type="OrthoDB" id="651456at2"/>
<evidence type="ECO:0000313" key="2">
    <source>
        <dbReference type="Proteomes" id="UP000184172"/>
    </source>
</evidence>